<organism evidence="6 7">
    <name type="scientific">Rhynchophorus ferrugineus</name>
    <name type="common">Red palm weevil</name>
    <name type="synonym">Curculio ferrugineus</name>
    <dbReference type="NCBI Taxonomy" id="354439"/>
    <lineage>
        <taxon>Eukaryota</taxon>
        <taxon>Metazoa</taxon>
        <taxon>Ecdysozoa</taxon>
        <taxon>Arthropoda</taxon>
        <taxon>Hexapoda</taxon>
        <taxon>Insecta</taxon>
        <taxon>Pterygota</taxon>
        <taxon>Neoptera</taxon>
        <taxon>Endopterygota</taxon>
        <taxon>Coleoptera</taxon>
        <taxon>Polyphaga</taxon>
        <taxon>Cucujiformia</taxon>
        <taxon>Curculionidae</taxon>
        <taxon>Dryophthorinae</taxon>
        <taxon>Rhynchophorus</taxon>
    </lineage>
</organism>
<dbReference type="PRINTS" id="PR00511">
    <property type="entry name" value="TEKTIN"/>
</dbReference>
<dbReference type="PANTHER" id="PTHR19960:SF7">
    <property type="entry name" value="TEKTIN"/>
    <property type="match status" value="1"/>
</dbReference>
<dbReference type="Proteomes" id="UP000625711">
    <property type="component" value="Unassembled WGS sequence"/>
</dbReference>
<dbReference type="EMBL" id="JAACXV010014493">
    <property type="protein sequence ID" value="KAF7266839.1"/>
    <property type="molecule type" value="Genomic_DNA"/>
</dbReference>
<feature type="coiled-coil region" evidence="4">
    <location>
        <begin position="277"/>
        <end position="370"/>
    </location>
</feature>
<dbReference type="Pfam" id="PF03148">
    <property type="entry name" value="Tektin"/>
    <property type="match status" value="1"/>
</dbReference>
<keyword evidence="2" id="KW-0963">Cytoplasm</keyword>
<evidence type="ECO:0000313" key="7">
    <source>
        <dbReference type="Proteomes" id="UP000625711"/>
    </source>
</evidence>
<dbReference type="InterPro" id="IPR048256">
    <property type="entry name" value="Tektin-like"/>
</dbReference>
<gene>
    <name evidence="6" type="ORF">GWI33_019867</name>
</gene>
<keyword evidence="3" id="KW-0966">Cell projection</keyword>
<evidence type="ECO:0000313" key="6">
    <source>
        <dbReference type="EMBL" id="KAF7266839.1"/>
    </source>
</evidence>
<comment type="subcellular location">
    <subcellularLocation>
        <location evidence="3">Cytoplasm</location>
        <location evidence="3">Cytoskeleton</location>
        <location evidence="3">Cilium axoneme</location>
    </subcellularLocation>
</comment>
<comment type="similarity">
    <text evidence="1 3">Belongs to the tektin family.</text>
</comment>
<dbReference type="GO" id="GO:0005930">
    <property type="term" value="C:axoneme"/>
    <property type="evidence" value="ECO:0007669"/>
    <property type="project" value="UniProtKB-SubCell"/>
</dbReference>
<keyword evidence="4" id="KW-0175">Coiled coil</keyword>
<keyword evidence="3" id="KW-0282">Flagellum</keyword>
<evidence type="ECO:0000256" key="5">
    <source>
        <dbReference type="SAM" id="MobiDB-lite"/>
    </source>
</evidence>
<dbReference type="GO" id="GO:0015630">
    <property type="term" value="C:microtubule cytoskeleton"/>
    <property type="evidence" value="ECO:0007669"/>
    <property type="project" value="UniProtKB-UniRule"/>
</dbReference>
<feature type="region of interest" description="Disordered" evidence="5">
    <location>
        <begin position="400"/>
        <end position="426"/>
    </location>
</feature>
<evidence type="ECO:0000256" key="4">
    <source>
        <dbReference type="SAM" id="Coils"/>
    </source>
</evidence>
<proteinExistence type="inferred from homology"/>
<reference evidence="6" key="1">
    <citation type="submission" date="2020-08" db="EMBL/GenBank/DDBJ databases">
        <title>Genome sequencing and assembly of the red palm weevil Rhynchophorus ferrugineus.</title>
        <authorList>
            <person name="Dias G.B."/>
            <person name="Bergman C.M."/>
            <person name="Manee M."/>
        </authorList>
    </citation>
    <scope>NUCLEOTIDE SEQUENCE</scope>
    <source>
        <strain evidence="6">AA-2017</strain>
        <tissue evidence="6">Whole larva</tissue>
    </source>
</reference>
<dbReference type="OrthoDB" id="440745at2759"/>
<evidence type="ECO:0000256" key="3">
    <source>
        <dbReference type="RuleBase" id="RU367040"/>
    </source>
</evidence>
<dbReference type="GO" id="GO:0060294">
    <property type="term" value="P:cilium movement involved in cell motility"/>
    <property type="evidence" value="ECO:0007669"/>
    <property type="project" value="UniProtKB-UniRule"/>
</dbReference>
<dbReference type="PANTHER" id="PTHR19960">
    <property type="entry name" value="TEKTIN"/>
    <property type="match status" value="1"/>
</dbReference>
<comment type="caution">
    <text evidence="6">The sequence shown here is derived from an EMBL/GenBank/DDBJ whole genome shotgun (WGS) entry which is preliminary data.</text>
</comment>
<sequence length="426" mass="50257">MSVVTYEKPLPHIGLADWYAKQWEIQQTNDARRADAFNLRHEARQLRNETRIRTEWDTYHNNVRLGDRITELDRWKETLEACLRRIDKEVGLLKEEKYETEKEIDGLGIPLGIISECISMRDNRQGAELTYDEGDTELKKELCVVEGVKKMLIERCQDAWEKINKLNEVRFKLNLDINDKHEAIEIDTDQLTLDKNCANISFKTDPLRLVKNSIPYESWLDHSRGVKLLADNELADTLRLREGLFVVRERARNDMLAQRDRVDFILRKRIYQTQKARNEIEWQQLKMREEMQKVEREIRALEEALQGKTDALKLAETRLENRSYRPGFELARDESEQGLKDEVLQLRQTRKDLLDKINCAKTTYNALEDQQVIIDRDLNNKNQSLMTDIRCLDLRARLKREQSGEAKSDTDRNIELTKMEKEIPAT</sequence>
<keyword evidence="7" id="KW-1185">Reference proteome</keyword>
<evidence type="ECO:0000256" key="2">
    <source>
        <dbReference type="ARBA" id="ARBA00022490"/>
    </source>
</evidence>
<accession>A0A834HTJ0</accession>
<protein>
    <recommendedName>
        <fullName evidence="3">Tektin</fullName>
    </recommendedName>
</protein>
<dbReference type="AlphaFoldDB" id="A0A834HTJ0"/>
<evidence type="ECO:0000256" key="1">
    <source>
        <dbReference type="ARBA" id="ARBA00007209"/>
    </source>
</evidence>
<name>A0A834HTJ0_RHYFE</name>
<dbReference type="GO" id="GO:0060271">
    <property type="term" value="P:cilium assembly"/>
    <property type="evidence" value="ECO:0007669"/>
    <property type="project" value="UniProtKB-UniRule"/>
</dbReference>
<dbReference type="GO" id="GO:0005634">
    <property type="term" value="C:nucleus"/>
    <property type="evidence" value="ECO:0007669"/>
    <property type="project" value="TreeGrafter"/>
</dbReference>
<keyword evidence="3" id="KW-0969">Cilium</keyword>
<dbReference type="InterPro" id="IPR000435">
    <property type="entry name" value="Tektins"/>
</dbReference>